<dbReference type="RefSeq" id="WP_029495267.1">
    <property type="nucleotide sequence ID" value="NZ_ATKH01000080.1"/>
</dbReference>
<dbReference type="SUPFAM" id="SSF53756">
    <property type="entry name" value="UDP-Glycosyltransferase/glycogen phosphorylase"/>
    <property type="match status" value="1"/>
</dbReference>
<evidence type="ECO:0008006" key="5">
    <source>
        <dbReference type="Google" id="ProtNLM"/>
    </source>
</evidence>
<evidence type="ECO:0000256" key="1">
    <source>
        <dbReference type="ARBA" id="ARBA00022676"/>
    </source>
</evidence>
<proteinExistence type="predicted"/>
<evidence type="ECO:0000313" key="4">
    <source>
        <dbReference type="Proteomes" id="UP000068516"/>
    </source>
</evidence>
<dbReference type="InterPro" id="IPR002201">
    <property type="entry name" value="Glyco_trans_9"/>
</dbReference>
<dbReference type="Proteomes" id="UP000068516">
    <property type="component" value="Chromosome"/>
</dbReference>
<dbReference type="GeneID" id="60658479"/>
<dbReference type="AlphaFoldDB" id="A0AAC8WII5"/>
<gene>
    <name evidence="3" type="ORF">RN92_02610</name>
</gene>
<name>A0AAC8WII5_9FUSO</name>
<dbReference type="GO" id="GO:0009244">
    <property type="term" value="P:lipopolysaccharide core region biosynthetic process"/>
    <property type="evidence" value="ECO:0007669"/>
    <property type="project" value="TreeGrafter"/>
</dbReference>
<keyword evidence="2" id="KW-0808">Transferase</keyword>
<dbReference type="Pfam" id="PF01075">
    <property type="entry name" value="Glyco_transf_9"/>
    <property type="match status" value="1"/>
</dbReference>
<accession>A0AAC8WII5</accession>
<dbReference type="InterPro" id="IPR051199">
    <property type="entry name" value="LPS_LOS_Heptosyltrfase"/>
</dbReference>
<reference evidence="3 4" key="1">
    <citation type="submission" date="2015-11" db="EMBL/GenBank/DDBJ databases">
        <authorList>
            <person name="Kook J.-K."/>
            <person name="Park S.-N."/>
            <person name="Lim Y.K."/>
            <person name="Jo E."/>
        </authorList>
    </citation>
    <scope>NUCLEOTIDE SEQUENCE [LARGE SCALE GENOMIC DNA]</scope>
    <source>
        <strain evidence="3 4">ChDC F206</strain>
    </source>
</reference>
<evidence type="ECO:0000313" key="3">
    <source>
        <dbReference type="EMBL" id="ALQ34853.1"/>
    </source>
</evidence>
<evidence type="ECO:0000256" key="2">
    <source>
        <dbReference type="ARBA" id="ARBA00022679"/>
    </source>
</evidence>
<dbReference type="GO" id="GO:0008713">
    <property type="term" value="F:ADP-heptose-lipopolysaccharide heptosyltransferase activity"/>
    <property type="evidence" value="ECO:0007669"/>
    <property type="project" value="TreeGrafter"/>
</dbReference>
<dbReference type="CDD" id="cd03789">
    <property type="entry name" value="GT9_LPS_heptosyltransferase"/>
    <property type="match status" value="1"/>
</dbReference>
<dbReference type="PANTHER" id="PTHR30160">
    <property type="entry name" value="TETRAACYLDISACCHARIDE 4'-KINASE-RELATED"/>
    <property type="match status" value="1"/>
</dbReference>
<dbReference type="PANTHER" id="PTHR30160:SF7">
    <property type="entry name" value="ADP-HEPTOSE--LPS HEPTOSYLTRANSFERASE 2"/>
    <property type="match status" value="1"/>
</dbReference>
<protein>
    <recommendedName>
        <fullName evidence="5">ADP-heptose--LPS heptosyltransferase</fullName>
    </recommendedName>
</protein>
<sequence length="341" mass="39852">MEKILIIHPNGMGDFIMFTPALNLLKKNFPNSQIDILITNKNIKLFIEEQNIFDNIFVSNLSVKNLLKMAFTLRKKYDLSFFTVGGQVWKTKLFSFLIKSKFMIGESNSLKNKFPFKKVILKDDYRHFVDRNIDLIQLITKKEENIEKRPHLSLKENSVNKVEEFLQSKNLNDFKILGIHPGCQKAYASRRWPEEYFADVINRIDGMNGIKCIVFLGPEDKNVGNYLKKNTKAIFIENWEISDVIALISKCSYFFNTDSGLGHIFTCFNKKIFSIFGPNQVKEKQELRTGPYSDERVILKIEDMPKEYYLEMTERGIFKCLVDLKPEVVIEKILKEINKNK</sequence>
<organism evidence="3 4">
    <name type="scientific">Fusobacterium hwasookii ChDC F206</name>
    <dbReference type="NCBI Taxonomy" id="1307443"/>
    <lineage>
        <taxon>Bacteria</taxon>
        <taxon>Fusobacteriati</taxon>
        <taxon>Fusobacteriota</taxon>
        <taxon>Fusobacteriia</taxon>
        <taxon>Fusobacteriales</taxon>
        <taxon>Fusobacteriaceae</taxon>
        <taxon>Fusobacterium</taxon>
    </lineage>
</organism>
<dbReference type="EMBL" id="CP013336">
    <property type="protein sequence ID" value="ALQ34853.1"/>
    <property type="molecule type" value="Genomic_DNA"/>
</dbReference>
<dbReference type="GO" id="GO:0005829">
    <property type="term" value="C:cytosol"/>
    <property type="evidence" value="ECO:0007669"/>
    <property type="project" value="TreeGrafter"/>
</dbReference>
<keyword evidence="1" id="KW-0328">Glycosyltransferase</keyword>
<dbReference type="Gene3D" id="3.40.50.2000">
    <property type="entry name" value="Glycogen Phosphorylase B"/>
    <property type="match status" value="2"/>
</dbReference>